<sequence length="70" mass="7846">MQALAEANVGEDYTIKWMFGVPEVLDLMAQYQIKEGVDIHIIQKFIGGLIIGTNQVRIAISDDAAWRIKV</sequence>
<dbReference type="RefSeq" id="WP_021861427.1">
    <property type="nucleotide sequence ID" value="NZ_JACOOY010000002.1"/>
</dbReference>
<keyword evidence="3" id="KW-1185">Reference proteome</keyword>
<gene>
    <name evidence="2" type="ORF">H8S07_01635</name>
</gene>
<accession>A0ABR7ESM9</accession>
<reference evidence="2 3" key="1">
    <citation type="submission" date="2020-08" db="EMBL/GenBank/DDBJ databases">
        <title>Genome public.</title>
        <authorList>
            <person name="Liu C."/>
            <person name="Sun Q."/>
        </authorList>
    </citation>
    <scope>NUCLEOTIDE SEQUENCE [LARGE SCALE GENOMIC DNA]</scope>
    <source>
        <strain evidence="2 3">NSJ-36</strain>
    </source>
</reference>
<evidence type="ECO:0000313" key="3">
    <source>
        <dbReference type="Proteomes" id="UP000647235"/>
    </source>
</evidence>
<comment type="caution">
    <text evidence="2">The sequence shown here is derived from an EMBL/GenBank/DDBJ whole genome shotgun (WGS) entry which is preliminary data.</text>
</comment>
<proteinExistence type="predicted"/>
<dbReference type="Pfam" id="PF04023">
    <property type="entry name" value="FeoA"/>
    <property type="match status" value="1"/>
</dbReference>
<dbReference type="Proteomes" id="UP000647235">
    <property type="component" value="Unassembled WGS sequence"/>
</dbReference>
<dbReference type="EMBL" id="JACOOY010000002">
    <property type="protein sequence ID" value="MBC5663987.1"/>
    <property type="molecule type" value="Genomic_DNA"/>
</dbReference>
<organism evidence="2 3">
    <name type="scientific">Dorea hominis</name>
    <dbReference type="NCBI Taxonomy" id="2763040"/>
    <lineage>
        <taxon>Bacteria</taxon>
        <taxon>Bacillati</taxon>
        <taxon>Bacillota</taxon>
        <taxon>Clostridia</taxon>
        <taxon>Lachnospirales</taxon>
        <taxon>Lachnospiraceae</taxon>
        <taxon>Dorea</taxon>
    </lineage>
</organism>
<protein>
    <submittedName>
        <fullName evidence="2">Ferrous iron transport protein A</fullName>
    </submittedName>
</protein>
<feature type="domain" description="Ferrous iron transporter FeoA-like" evidence="1">
    <location>
        <begin position="4"/>
        <end position="70"/>
    </location>
</feature>
<evidence type="ECO:0000313" key="2">
    <source>
        <dbReference type="EMBL" id="MBC5663987.1"/>
    </source>
</evidence>
<evidence type="ECO:0000259" key="1">
    <source>
        <dbReference type="Pfam" id="PF04023"/>
    </source>
</evidence>
<name>A0ABR7ESM9_9FIRM</name>
<dbReference type="InterPro" id="IPR007167">
    <property type="entry name" value="Fe-transptr_FeoA-like"/>
</dbReference>